<feature type="non-terminal residue" evidence="1">
    <location>
        <position position="95"/>
    </location>
</feature>
<evidence type="ECO:0000313" key="1">
    <source>
        <dbReference type="EMBL" id="KAJ7325202.1"/>
    </source>
</evidence>
<dbReference type="Proteomes" id="UP001142489">
    <property type="component" value="Unassembled WGS sequence"/>
</dbReference>
<keyword evidence="2" id="KW-1185">Reference proteome</keyword>
<name>A0A9Q0XSU9_9SAUR</name>
<gene>
    <name evidence="1" type="ORF">JRQ81_018222</name>
</gene>
<sequence length="95" mass="10739">MDDLKLYGKSETEIHSLTNTTQIFSTDVSIEFGLNKCATVALRKGKITESEGIEMPNGQAINYHQFEAYKYLGIVQLDKIKHGQVKNVVSKEYIQ</sequence>
<dbReference type="PANTHER" id="PTHR35450">
    <property type="entry name" value="REVERSE TRANSCRIPTASE DOMAIN-CONTAINING PROTEIN"/>
    <property type="match status" value="1"/>
</dbReference>
<dbReference type="PANTHER" id="PTHR35450:SF2">
    <property type="entry name" value="REVERSE TRANSCRIPTASE DOMAIN-CONTAINING PROTEIN"/>
    <property type="match status" value="1"/>
</dbReference>
<dbReference type="AlphaFoldDB" id="A0A9Q0XSU9"/>
<proteinExistence type="predicted"/>
<accession>A0A9Q0XSU9</accession>
<organism evidence="1 2">
    <name type="scientific">Phrynocephalus forsythii</name>
    <dbReference type="NCBI Taxonomy" id="171643"/>
    <lineage>
        <taxon>Eukaryota</taxon>
        <taxon>Metazoa</taxon>
        <taxon>Chordata</taxon>
        <taxon>Craniata</taxon>
        <taxon>Vertebrata</taxon>
        <taxon>Euteleostomi</taxon>
        <taxon>Lepidosauria</taxon>
        <taxon>Squamata</taxon>
        <taxon>Bifurcata</taxon>
        <taxon>Unidentata</taxon>
        <taxon>Episquamata</taxon>
        <taxon>Toxicofera</taxon>
        <taxon>Iguania</taxon>
        <taxon>Acrodonta</taxon>
        <taxon>Agamidae</taxon>
        <taxon>Agaminae</taxon>
        <taxon>Phrynocephalus</taxon>
    </lineage>
</organism>
<evidence type="ECO:0000313" key="2">
    <source>
        <dbReference type="Proteomes" id="UP001142489"/>
    </source>
</evidence>
<protein>
    <submittedName>
        <fullName evidence="1">Uncharacterized protein</fullName>
    </submittedName>
</protein>
<comment type="caution">
    <text evidence="1">The sequence shown here is derived from an EMBL/GenBank/DDBJ whole genome shotgun (WGS) entry which is preliminary data.</text>
</comment>
<reference evidence="1" key="1">
    <citation type="journal article" date="2023" name="DNA Res.">
        <title>Chromosome-level genome assembly of Phrynocephalus forsythii using third-generation DNA sequencing and Hi-C analysis.</title>
        <authorList>
            <person name="Qi Y."/>
            <person name="Zhao W."/>
            <person name="Zhao Y."/>
            <person name="Niu C."/>
            <person name="Cao S."/>
            <person name="Zhang Y."/>
        </authorList>
    </citation>
    <scope>NUCLEOTIDE SEQUENCE</scope>
    <source>
        <tissue evidence="1">Muscle</tissue>
    </source>
</reference>
<dbReference type="OrthoDB" id="9902985at2759"/>
<dbReference type="EMBL" id="JAPFRF010000008">
    <property type="protein sequence ID" value="KAJ7325202.1"/>
    <property type="molecule type" value="Genomic_DNA"/>
</dbReference>